<keyword evidence="9" id="KW-1185">Reference proteome</keyword>
<protein>
    <recommendedName>
        <fullName evidence="10">Pep3/Vps18/deep orange domain-containing protein</fullName>
    </recommendedName>
</protein>
<accession>G8ZXF0</accession>
<dbReference type="InParanoid" id="G8ZXF0"/>
<dbReference type="Pfam" id="PF05131">
    <property type="entry name" value="Pep3_Vps18"/>
    <property type="match status" value="1"/>
</dbReference>
<dbReference type="eggNOG" id="KOG2034">
    <property type="taxonomic scope" value="Eukaryota"/>
</dbReference>
<dbReference type="RefSeq" id="XP_003682505.1">
    <property type="nucleotide sequence ID" value="XM_003682457.1"/>
</dbReference>
<dbReference type="PANTHER" id="PTHR23323">
    <property type="entry name" value="VACUOLAR PROTEIN SORTING-ASSOCIATED PROTEIN"/>
    <property type="match status" value="1"/>
</dbReference>
<dbReference type="GO" id="GO:0000329">
    <property type="term" value="C:fungal-type vacuole membrane"/>
    <property type="evidence" value="ECO:0007669"/>
    <property type="project" value="EnsemblFungi"/>
</dbReference>
<dbReference type="GO" id="GO:0042144">
    <property type="term" value="P:vacuole fusion, non-autophagic"/>
    <property type="evidence" value="ECO:0007669"/>
    <property type="project" value="EnsemblFungi"/>
</dbReference>
<name>G8ZXF0_TORDE</name>
<dbReference type="EMBL" id="HE616747">
    <property type="protein sequence ID" value="CCE93294.1"/>
    <property type="molecule type" value="Genomic_DNA"/>
</dbReference>
<evidence type="ECO:0000313" key="9">
    <source>
        <dbReference type="Proteomes" id="UP000005627"/>
    </source>
</evidence>
<dbReference type="FunCoup" id="G8ZXF0">
    <property type="interactions" value="937"/>
</dbReference>
<reference evidence="8 9" key="1">
    <citation type="journal article" date="2011" name="Proc. Natl. Acad. Sci. U.S.A.">
        <title>Evolutionary erosion of yeast sex chromosomes by mating-type switching accidents.</title>
        <authorList>
            <person name="Gordon J.L."/>
            <person name="Armisen D."/>
            <person name="Proux-Wera E."/>
            <person name="Oheigeartaigh S.S."/>
            <person name="Byrne K.P."/>
            <person name="Wolfe K.H."/>
        </authorList>
    </citation>
    <scope>NUCLEOTIDE SEQUENCE [LARGE SCALE GENOMIC DNA]</scope>
    <source>
        <strain evidence="9">ATCC 10662 / CBS 1146 / NBRC 0425 / NCYC 2629 / NRRL Y-866</strain>
    </source>
</reference>
<dbReference type="SUPFAM" id="SSF57850">
    <property type="entry name" value="RING/U-box"/>
    <property type="match status" value="1"/>
</dbReference>
<dbReference type="GO" id="GO:0030897">
    <property type="term" value="C:HOPS complex"/>
    <property type="evidence" value="ECO:0007669"/>
    <property type="project" value="EnsemblFungi"/>
</dbReference>
<evidence type="ECO:0000313" key="8">
    <source>
        <dbReference type="EMBL" id="CCE93294.1"/>
    </source>
</evidence>
<dbReference type="CDD" id="cd16462">
    <property type="entry name" value="RING-H2_Pep3p-like"/>
    <property type="match status" value="1"/>
</dbReference>
<keyword evidence="3" id="KW-0862">Zinc</keyword>
<organism evidence="8 9">
    <name type="scientific">Torulaspora delbrueckii</name>
    <name type="common">Yeast</name>
    <name type="synonym">Candida colliculosa</name>
    <dbReference type="NCBI Taxonomy" id="4950"/>
    <lineage>
        <taxon>Eukaryota</taxon>
        <taxon>Fungi</taxon>
        <taxon>Dikarya</taxon>
        <taxon>Ascomycota</taxon>
        <taxon>Saccharomycotina</taxon>
        <taxon>Saccharomycetes</taxon>
        <taxon>Saccharomycetales</taxon>
        <taxon>Saccharomycetaceae</taxon>
        <taxon>Torulaspora</taxon>
    </lineage>
</organism>
<dbReference type="GO" id="GO:0008270">
    <property type="term" value="F:zinc ion binding"/>
    <property type="evidence" value="ECO:0007669"/>
    <property type="project" value="UniProtKB-KW"/>
</dbReference>
<dbReference type="AlphaFoldDB" id="G8ZXF0"/>
<dbReference type="STRING" id="1076872.G8ZXF0"/>
<dbReference type="GO" id="GO:0032889">
    <property type="term" value="P:regulation of vacuole fusion, non-autophagic"/>
    <property type="evidence" value="ECO:0007669"/>
    <property type="project" value="EnsemblFungi"/>
</dbReference>
<dbReference type="InterPro" id="IPR058919">
    <property type="entry name" value="Pep3/Vps18_RING_C"/>
</dbReference>
<feature type="domain" description="Pep3/Vps18 beta-propeller" evidence="6">
    <location>
        <begin position="1"/>
        <end position="336"/>
    </location>
</feature>
<keyword evidence="2" id="KW-0863">Zinc-finger</keyword>
<dbReference type="GO" id="GO:0099022">
    <property type="term" value="P:vesicle tethering"/>
    <property type="evidence" value="ECO:0007669"/>
    <property type="project" value="EnsemblFungi"/>
</dbReference>
<evidence type="ECO:0000256" key="5">
    <source>
        <dbReference type="ARBA" id="ARBA00029433"/>
    </source>
</evidence>
<feature type="domain" description="Pep3/Vps18 RING C-terminal" evidence="7">
    <location>
        <begin position="818"/>
        <end position="901"/>
    </location>
</feature>
<evidence type="ECO:0000256" key="4">
    <source>
        <dbReference type="ARBA" id="ARBA00023136"/>
    </source>
</evidence>
<dbReference type="SUPFAM" id="SSF50978">
    <property type="entry name" value="WD40 repeat-like"/>
    <property type="match status" value="1"/>
</dbReference>
<dbReference type="Proteomes" id="UP000005627">
    <property type="component" value="Chromosome 6"/>
</dbReference>
<dbReference type="InterPro" id="IPR036322">
    <property type="entry name" value="WD40_repeat_dom_sf"/>
</dbReference>
<dbReference type="GO" id="GO:0030674">
    <property type="term" value="F:protein-macromolecule adaptor activity"/>
    <property type="evidence" value="ECO:0007669"/>
    <property type="project" value="EnsemblFungi"/>
</dbReference>
<evidence type="ECO:0000259" key="6">
    <source>
        <dbReference type="Pfam" id="PF05131"/>
    </source>
</evidence>
<dbReference type="GO" id="GO:0031901">
    <property type="term" value="C:early endosome membrane"/>
    <property type="evidence" value="ECO:0007669"/>
    <property type="project" value="EnsemblFungi"/>
</dbReference>
<dbReference type="OrthoDB" id="1845386at2759"/>
<dbReference type="HOGENOM" id="CLU_003488_0_0_1"/>
<comment type="subcellular location">
    <subcellularLocation>
        <location evidence="5">Endomembrane system</location>
        <topology evidence="5">Peripheral membrane protein</topology>
        <orientation evidence="5">Cytoplasmic side</orientation>
    </subcellularLocation>
</comment>
<sequence length="919" mass="105521">MNVEIEHVQLGFIKELDNNICALRVQSNVLSFALKTGLIFLINLDTPSEVSKFSIPLITASNNSEKLIDMWMNPNGKLLLLKTNFAKYYLCDVDLMRASVNKGSASSNDGIYTVRELLKKSCDIRVVKWRNNESFLCGTTSGQVYLVDTPRKGGKRKTDVSNVYKSSGKIDGILWNEEGHLIIASESKIMYWSNVKLGKDSNFSPPLETEEFEPLHKESSKKFDSHDDSFAWITNTGIVFGSINNRAKVLSNAKVLLAVELTESKYSIRDIIMTDYHIIILRGWTVTIINQLSNAIVFEESILSEAGERMIGLTADYSQETATFWCFSNANIYEIILHNESQAVWKLLCNQKEYDTALNLKGLTGLVKQTLYYEKGCHLLNEKKPIEAAQCLGKSSVATTGSIALKLMDSGDDTESLQIFLATKLDTLLPQHQVQRILLSSWIVWTFMKLLNEVDEEMNTERHADAFKELNDKKEAIINKLKRFLESHLDCIDKETIYQIIAEQNRKQELLFFAKLVRDYEFVLSYWVRQENWYEALRTLLEMQDPESVYKYATVLIVNSPESTTHTWMKIEGVNPVELIPSVLTYFTNLQKQAQPTDGHTPNFALNYLIWCIEEQGADSPIMYNTVLYMMIARNSSGNEAINELDAVRFLDTYEGKYDKDFISRLSVRCHRVEVSIYLYTQFKLYEDAVTLALDNKMIESAKMVAKNRELENNLKLRKVLWLKIAKSMLTQEENQDVKQTIRTIIAESDETIEIRDLLPLFDEFTTIANLKDELIRSLEKHGQSMSQISEQIKHSMHTKKDIVKDIELFKDRFTILEPGASCSSCRKVLQTRKFLVFPCGHCFHTDCLIKVILNSNDYNLKSKIENFQRRLAKNNKSVKTEELESLITTKCCLCSDININTIDEPIEMNEEEAEKWLI</sequence>
<keyword evidence="1" id="KW-0479">Metal-binding</keyword>
<dbReference type="GO" id="GO:0033263">
    <property type="term" value="C:CORVET complex"/>
    <property type="evidence" value="ECO:0007669"/>
    <property type="project" value="EnsemblFungi"/>
</dbReference>
<dbReference type="GO" id="GO:0007032">
    <property type="term" value="P:endosome organization"/>
    <property type="evidence" value="ECO:0007669"/>
    <property type="project" value="TreeGrafter"/>
</dbReference>
<dbReference type="GO" id="GO:0045324">
    <property type="term" value="P:late endosome to vacuole transport"/>
    <property type="evidence" value="ECO:0007669"/>
    <property type="project" value="EnsemblFungi"/>
</dbReference>
<gene>
    <name evidence="8" type="primary">TDEL0F04830</name>
    <name evidence="8" type="ORF">TDEL_0F04830</name>
</gene>
<dbReference type="InterPro" id="IPR007810">
    <property type="entry name" value="Pep3/Vps18_beta-prop"/>
</dbReference>
<dbReference type="GeneID" id="11501889"/>
<dbReference type="GO" id="GO:0006904">
    <property type="term" value="P:vesicle docking involved in exocytosis"/>
    <property type="evidence" value="ECO:0007669"/>
    <property type="project" value="EnsemblFungi"/>
</dbReference>
<evidence type="ECO:0000256" key="2">
    <source>
        <dbReference type="ARBA" id="ARBA00022771"/>
    </source>
</evidence>
<dbReference type="GO" id="GO:0005829">
    <property type="term" value="C:cytosol"/>
    <property type="evidence" value="ECO:0007669"/>
    <property type="project" value="GOC"/>
</dbReference>
<evidence type="ECO:0000256" key="3">
    <source>
        <dbReference type="ARBA" id="ARBA00022833"/>
    </source>
</evidence>
<dbReference type="PANTHER" id="PTHR23323:SF26">
    <property type="entry name" value="VACUOLAR PROTEIN SORTING-ASSOCIATED PROTEIN 18 HOMOLOG"/>
    <property type="match status" value="1"/>
</dbReference>
<dbReference type="GO" id="GO:0006895">
    <property type="term" value="P:Golgi to endosome transport"/>
    <property type="evidence" value="ECO:0007669"/>
    <property type="project" value="EnsemblFungi"/>
</dbReference>
<dbReference type="GO" id="GO:0035542">
    <property type="term" value="P:regulation of SNARE complex assembly"/>
    <property type="evidence" value="ECO:0007669"/>
    <property type="project" value="EnsemblFungi"/>
</dbReference>
<dbReference type="Pfam" id="PF26148">
    <property type="entry name" value="VPS18_RING_C"/>
    <property type="match status" value="1"/>
</dbReference>
<dbReference type="KEGG" id="tdl:TDEL_0F04830"/>
<evidence type="ECO:0000259" key="7">
    <source>
        <dbReference type="Pfam" id="PF26148"/>
    </source>
</evidence>
<evidence type="ECO:0000256" key="1">
    <source>
        <dbReference type="ARBA" id="ARBA00022723"/>
    </source>
</evidence>
<proteinExistence type="predicted"/>
<keyword evidence="4" id="KW-0472">Membrane</keyword>
<evidence type="ECO:0008006" key="10">
    <source>
        <dbReference type="Google" id="ProtNLM"/>
    </source>
</evidence>
<dbReference type="GO" id="GO:0035091">
    <property type="term" value="F:phosphatidylinositol binding"/>
    <property type="evidence" value="ECO:0007669"/>
    <property type="project" value="EnsemblFungi"/>
</dbReference>